<name>A0A3R7MCS5_9TRYP</name>
<feature type="region of interest" description="Disordered" evidence="1">
    <location>
        <begin position="180"/>
        <end position="254"/>
    </location>
</feature>
<evidence type="ECO:0000256" key="1">
    <source>
        <dbReference type="SAM" id="MobiDB-lite"/>
    </source>
</evidence>
<organism evidence="2 3">
    <name type="scientific">Trypanosoma conorhini</name>
    <dbReference type="NCBI Taxonomy" id="83891"/>
    <lineage>
        <taxon>Eukaryota</taxon>
        <taxon>Discoba</taxon>
        <taxon>Euglenozoa</taxon>
        <taxon>Kinetoplastea</taxon>
        <taxon>Metakinetoplastina</taxon>
        <taxon>Trypanosomatida</taxon>
        <taxon>Trypanosomatidae</taxon>
        <taxon>Trypanosoma</taxon>
    </lineage>
</organism>
<dbReference type="RefSeq" id="XP_029226633.1">
    <property type="nucleotide sequence ID" value="XM_029373276.1"/>
</dbReference>
<dbReference type="OrthoDB" id="266249at2759"/>
<dbReference type="AlphaFoldDB" id="A0A3R7MCS5"/>
<dbReference type="GeneID" id="40320010"/>
<feature type="compositionally biased region" description="Polar residues" evidence="1">
    <location>
        <begin position="438"/>
        <end position="449"/>
    </location>
</feature>
<feature type="compositionally biased region" description="Polar residues" evidence="1">
    <location>
        <begin position="314"/>
        <end position="339"/>
    </location>
</feature>
<feature type="region of interest" description="Disordered" evidence="1">
    <location>
        <begin position="314"/>
        <end position="501"/>
    </location>
</feature>
<accession>A0A3R7MCS5</accession>
<evidence type="ECO:0000313" key="3">
    <source>
        <dbReference type="Proteomes" id="UP000284403"/>
    </source>
</evidence>
<feature type="compositionally biased region" description="Low complexity" evidence="1">
    <location>
        <begin position="232"/>
        <end position="245"/>
    </location>
</feature>
<proteinExistence type="predicted"/>
<protein>
    <submittedName>
        <fullName evidence="2">Uncharacterized protein</fullName>
    </submittedName>
</protein>
<gene>
    <name evidence="2" type="ORF">Tco025E_06399</name>
</gene>
<dbReference type="Proteomes" id="UP000284403">
    <property type="component" value="Unassembled WGS sequence"/>
</dbReference>
<keyword evidence="3" id="KW-1185">Reference proteome</keyword>
<sequence length="501" mass="54123">MMRDEAPSSRSSERGRQQREFEDIQHSMQRIEKLLHRGQRLLYEEDGKAPAHGAAGRGGAARRGGERGPTAPPGKPQRFGPTRQPAAQVARGPAPKERQHRAVTTTTAPARQRERVADAGPGTGPAVRRRAAEPRGQAARHPTSHPHGASMHEEADSSDEFEDISIPELRERIRRELEAYRLNRRPPPAWPASADSPPQKVKRLSAPHDEAAQGASVKMTPPQATPLRRPRAGGAAATGPPARAAHNSRNSPLHAERRISAWKRLYGDAQRLQGKLQQPAAKSSVGEFGASFKAAPGERASLMKRFSLRNSMTAASSPAKLQTRVGQQAGLNGSHQRQGVYSPALAGRFRNPSENREARNVSAQVVVHRRPKAERNGKKQKEKGAAQESHRDPWEHAGKFGAAVARETTKDAKELEAVDSAEGACKPGLASSEALDTKTPSNHEQQSATGPPLTALTQGLELAPQASSDSPPAQRSKESSPMARAPVPPVVRPLDLRALRK</sequence>
<evidence type="ECO:0000313" key="2">
    <source>
        <dbReference type="EMBL" id="RNF12953.1"/>
    </source>
</evidence>
<feature type="compositionally biased region" description="Basic and acidic residues" evidence="1">
    <location>
        <begin position="373"/>
        <end position="398"/>
    </location>
</feature>
<feature type="compositionally biased region" description="Basic and acidic residues" evidence="1">
    <location>
        <begin position="407"/>
        <end position="416"/>
    </location>
</feature>
<reference evidence="2 3" key="1">
    <citation type="journal article" date="2018" name="BMC Genomics">
        <title>Genomic comparison of Trypanosoma conorhini and Trypanosoma rangeli to Trypanosoma cruzi strains of high and low virulence.</title>
        <authorList>
            <person name="Bradwell K.R."/>
            <person name="Koparde V.N."/>
            <person name="Matveyev A.V."/>
            <person name="Serrano M.G."/>
            <person name="Alves J.M."/>
            <person name="Parikh H."/>
            <person name="Huang B."/>
            <person name="Lee V."/>
            <person name="Espinosa-Alvarez O."/>
            <person name="Ortiz P.A."/>
            <person name="Costa-Martins A.G."/>
            <person name="Teixeira M.M."/>
            <person name="Buck G.A."/>
        </authorList>
    </citation>
    <scope>NUCLEOTIDE SEQUENCE [LARGE SCALE GENOMIC DNA]</scope>
    <source>
        <strain evidence="2 3">025E</strain>
    </source>
</reference>
<feature type="compositionally biased region" description="Basic and acidic residues" evidence="1">
    <location>
        <begin position="1"/>
        <end position="35"/>
    </location>
</feature>
<feature type="region of interest" description="Disordered" evidence="1">
    <location>
        <begin position="1"/>
        <end position="165"/>
    </location>
</feature>
<dbReference type="EMBL" id="MKKU01000429">
    <property type="protein sequence ID" value="RNF12953.1"/>
    <property type="molecule type" value="Genomic_DNA"/>
</dbReference>
<feature type="compositionally biased region" description="Acidic residues" evidence="1">
    <location>
        <begin position="156"/>
        <end position="165"/>
    </location>
</feature>
<comment type="caution">
    <text evidence="2">The sequence shown here is derived from an EMBL/GenBank/DDBJ whole genome shotgun (WGS) entry which is preliminary data.</text>
</comment>